<protein>
    <submittedName>
        <fullName evidence="1">Uncharacterized protein</fullName>
    </submittedName>
</protein>
<sequence length="652" mass="74501">MDEGATLVSRYMGRRRSQDGISEMRMGEDCEDHEQEITFEEDEDDEDDDYELEEDFDDEDIGEGSNGVAQGRKFRSKSWREFEPIHVDGEVTNGECKHCGAVISAKRGNGTSGLRNHLKRCKARATVVGALDQMNATLMTPDGVSRLWKWDPDVARKMLVRMVVLHEFPLSIVEYDGFRKFVSSLNPSFHMITRKALKNDILKAFDEQKKSLKELFGASKSRVSLTMDLWTSNQTIGYMVITAHFINDCWKLEKRIIKFNALETPHTGVSMFNMVLKCIRELNLEDKIFAITLDNASNNGRMVQMLREYLVSKNMLLGEGILLHQKCAAHILNLVCQAGIEYLDPILTNIRKSVKFIRVTATRKEKFAEIVTQKGITCERSPCLDVPTRWNSTFTMITVALRYRRAFDALERQDPQYSYAPSASEWEEAKAVCKLLGVFFEATKVISGSKYPTANLYFQQMWQAKEALDNEASREDSPFPAMIVPMQKKLEKYWKLSWLALSIPVILDPRFKFTYLKFRYPRVFGNSAATKLTRVKEIFKKLFEEYAKSNLAENAQTQQGVDDMDMESNDPLSDWDHHLSTEMSSTSVGSSELDAYWLKPPIARTDNFDILDWWKANSGEYPILASMARDALAIPASTVASESAFSTKRSYI</sequence>
<evidence type="ECO:0000313" key="1">
    <source>
        <dbReference type="EnsemblPlants" id="AVESA.00010b.r2.7DG1368570.1.CDS.1"/>
    </source>
</evidence>
<keyword evidence="2" id="KW-1185">Reference proteome</keyword>
<reference evidence="1" key="2">
    <citation type="submission" date="2025-09" db="UniProtKB">
        <authorList>
            <consortium name="EnsemblPlants"/>
        </authorList>
    </citation>
    <scope>IDENTIFICATION</scope>
</reference>
<name>A0ACD6AFF9_AVESA</name>
<organism evidence="1 2">
    <name type="scientific">Avena sativa</name>
    <name type="common">Oat</name>
    <dbReference type="NCBI Taxonomy" id="4498"/>
    <lineage>
        <taxon>Eukaryota</taxon>
        <taxon>Viridiplantae</taxon>
        <taxon>Streptophyta</taxon>
        <taxon>Embryophyta</taxon>
        <taxon>Tracheophyta</taxon>
        <taxon>Spermatophyta</taxon>
        <taxon>Magnoliopsida</taxon>
        <taxon>Liliopsida</taxon>
        <taxon>Poales</taxon>
        <taxon>Poaceae</taxon>
        <taxon>BOP clade</taxon>
        <taxon>Pooideae</taxon>
        <taxon>Poodae</taxon>
        <taxon>Poeae</taxon>
        <taxon>Poeae Chloroplast Group 1 (Aveneae type)</taxon>
        <taxon>Aveninae</taxon>
        <taxon>Avena</taxon>
    </lineage>
</organism>
<reference evidence="1" key="1">
    <citation type="submission" date="2021-05" db="EMBL/GenBank/DDBJ databases">
        <authorList>
            <person name="Scholz U."/>
            <person name="Mascher M."/>
            <person name="Fiebig A."/>
        </authorList>
    </citation>
    <scope>NUCLEOTIDE SEQUENCE [LARGE SCALE GENOMIC DNA]</scope>
</reference>
<accession>A0ACD6AFF9</accession>
<dbReference type="EnsemblPlants" id="AVESA.00010b.r2.7DG1368570.1">
    <property type="protein sequence ID" value="AVESA.00010b.r2.7DG1368570.1.CDS.1"/>
    <property type="gene ID" value="AVESA.00010b.r2.7DG1368570"/>
</dbReference>
<proteinExistence type="predicted"/>
<evidence type="ECO:0000313" key="2">
    <source>
        <dbReference type="Proteomes" id="UP001732700"/>
    </source>
</evidence>
<dbReference type="Proteomes" id="UP001732700">
    <property type="component" value="Chromosome 7D"/>
</dbReference>